<reference evidence="3 4" key="1">
    <citation type="submission" date="2016-09" db="EMBL/GenBank/DDBJ databases">
        <title>Complete genome sequence of the Lysinibacillus sphaericus LMG 22257, a specie of Bacillus with ureolytic activity that can effectively biodeposit calcium carbonate.</title>
        <authorList>
            <person name="Yan W."/>
        </authorList>
    </citation>
    <scope>NUCLEOTIDE SEQUENCE [LARGE SCALE GENOMIC DNA]</scope>
    <source>
        <strain evidence="3 4">LMG 22257</strain>
    </source>
</reference>
<evidence type="ECO:0000259" key="2">
    <source>
        <dbReference type="Pfam" id="PF00561"/>
    </source>
</evidence>
<evidence type="ECO:0000256" key="1">
    <source>
        <dbReference type="ARBA" id="ARBA00022801"/>
    </source>
</evidence>
<dbReference type="GO" id="GO:0016787">
    <property type="term" value="F:hydrolase activity"/>
    <property type="evidence" value="ECO:0007669"/>
    <property type="project" value="UniProtKB-KW"/>
</dbReference>
<dbReference type="PANTHER" id="PTHR43329">
    <property type="entry name" value="EPOXIDE HYDROLASE"/>
    <property type="match status" value="1"/>
</dbReference>
<feature type="domain" description="AB hydrolase-1" evidence="2">
    <location>
        <begin position="73"/>
        <end position="160"/>
    </location>
</feature>
<keyword evidence="1 3" id="KW-0378">Hydrolase</keyword>
<sequence>MLRIFTAILSIFLLAISVSYVNHKIQLSKEDELFVPTGQLVEVNGHKMHIYTEGNGEEMLVFMSGSGTSSPVLDFKSLYTLLSDQYRIVVVEKAGYGFSEVTDRNQDIDTMLSETRKALLKSGVEGPYILFPHSMSGIEALNWAQVYPDEVKAIIGLDMAVPAVYENFDMNMSFVRLGAFAANIGVPRWIKNLSESDAIHYGTLTDEEKELYKVIFYRRTLTKDMVNEIKNSKANAQKVNEAGIPNVPMLLFSSNGQGTGFDEEMWIEIQNDFITRNSNAMLIELDSSHYVHSIKYERIAEESVKFIGGLRD</sequence>
<dbReference type="InterPro" id="IPR000073">
    <property type="entry name" value="AB_hydrolase_1"/>
</dbReference>
<protein>
    <submittedName>
        <fullName evidence="3">Alpha/beta hydrolase</fullName>
    </submittedName>
</protein>
<dbReference type="PRINTS" id="PR00412">
    <property type="entry name" value="EPOXHYDRLASE"/>
</dbReference>
<evidence type="ECO:0000313" key="3">
    <source>
        <dbReference type="EMBL" id="AOV09064.1"/>
    </source>
</evidence>
<dbReference type="Gene3D" id="3.40.50.1820">
    <property type="entry name" value="alpha/beta hydrolase"/>
    <property type="match status" value="1"/>
</dbReference>
<dbReference type="AlphaFoldDB" id="A0A1D8JK23"/>
<accession>A0A1D8JK23</accession>
<gene>
    <name evidence="3" type="ORF">BI350_03310</name>
</gene>
<dbReference type="Proteomes" id="UP000185746">
    <property type="component" value="Chromosome"/>
</dbReference>
<dbReference type="InterPro" id="IPR029058">
    <property type="entry name" value="AB_hydrolase_fold"/>
</dbReference>
<keyword evidence="4" id="KW-1185">Reference proteome</keyword>
<dbReference type="Pfam" id="PF00561">
    <property type="entry name" value="Abhydrolase_1"/>
    <property type="match status" value="1"/>
</dbReference>
<dbReference type="InterPro" id="IPR000639">
    <property type="entry name" value="Epox_hydrolase-like"/>
</dbReference>
<dbReference type="KEGG" id="surl:BI350_03310"/>
<evidence type="ECO:0000313" key="4">
    <source>
        <dbReference type="Proteomes" id="UP000185746"/>
    </source>
</evidence>
<dbReference type="EMBL" id="CP017560">
    <property type="protein sequence ID" value="AOV09064.1"/>
    <property type="molecule type" value="Genomic_DNA"/>
</dbReference>
<name>A0A1D8JK23_9BACL</name>
<proteinExistence type="predicted"/>
<dbReference type="SUPFAM" id="SSF53474">
    <property type="entry name" value="alpha/beta-Hydrolases"/>
    <property type="match status" value="1"/>
</dbReference>
<organism evidence="3 4">
    <name type="scientific">Sporosarcina ureilytica</name>
    <dbReference type="NCBI Taxonomy" id="298596"/>
    <lineage>
        <taxon>Bacteria</taxon>
        <taxon>Bacillati</taxon>
        <taxon>Bacillota</taxon>
        <taxon>Bacilli</taxon>
        <taxon>Bacillales</taxon>
        <taxon>Caryophanaceae</taxon>
        <taxon>Sporosarcina</taxon>
    </lineage>
</organism>